<gene>
    <name evidence="11" type="ORF">BT67DRAFT_114594</name>
</gene>
<dbReference type="EC" id="2.4.2.9" evidence="4"/>
<dbReference type="Pfam" id="PF14681">
    <property type="entry name" value="UPRTase"/>
    <property type="match status" value="1"/>
</dbReference>
<dbReference type="AlphaFoldDB" id="A0AAN6URF1"/>
<dbReference type="Gene3D" id="3.40.50.2020">
    <property type="match status" value="1"/>
</dbReference>
<evidence type="ECO:0000256" key="1">
    <source>
        <dbReference type="ARBA" id="ARBA00001946"/>
    </source>
</evidence>
<keyword evidence="8" id="KW-0547">Nucleotide-binding</keyword>
<reference evidence="11" key="1">
    <citation type="journal article" date="2023" name="Mol. Phylogenet. Evol.">
        <title>Genome-scale phylogeny and comparative genomics of the fungal order Sordariales.</title>
        <authorList>
            <person name="Hensen N."/>
            <person name="Bonometti L."/>
            <person name="Westerberg I."/>
            <person name="Brannstrom I.O."/>
            <person name="Guillou S."/>
            <person name="Cros-Aarteil S."/>
            <person name="Calhoun S."/>
            <person name="Haridas S."/>
            <person name="Kuo A."/>
            <person name="Mondo S."/>
            <person name="Pangilinan J."/>
            <person name="Riley R."/>
            <person name="LaButti K."/>
            <person name="Andreopoulos B."/>
            <person name="Lipzen A."/>
            <person name="Chen C."/>
            <person name="Yan M."/>
            <person name="Daum C."/>
            <person name="Ng V."/>
            <person name="Clum A."/>
            <person name="Steindorff A."/>
            <person name="Ohm R.A."/>
            <person name="Martin F."/>
            <person name="Silar P."/>
            <person name="Natvig D.O."/>
            <person name="Lalanne C."/>
            <person name="Gautier V."/>
            <person name="Ament-Velasquez S.L."/>
            <person name="Kruys A."/>
            <person name="Hutchinson M.I."/>
            <person name="Powell A.J."/>
            <person name="Barry K."/>
            <person name="Miller A.N."/>
            <person name="Grigoriev I.V."/>
            <person name="Debuchy R."/>
            <person name="Gladieux P."/>
            <person name="Hiltunen Thoren M."/>
            <person name="Johannesson H."/>
        </authorList>
    </citation>
    <scope>NUCLEOTIDE SEQUENCE</scope>
    <source>
        <strain evidence="11">CBS 123565</strain>
    </source>
</reference>
<reference evidence="11" key="2">
    <citation type="submission" date="2023-05" db="EMBL/GenBank/DDBJ databases">
        <authorList>
            <consortium name="Lawrence Berkeley National Laboratory"/>
            <person name="Steindorff A."/>
            <person name="Hensen N."/>
            <person name="Bonometti L."/>
            <person name="Westerberg I."/>
            <person name="Brannstrom I.O."/>
            <person name="Guillou S."/>
            <person name="Cros-Aarteil S."/>
            <person name="Calhoun S."/>
            <person name="Haridas S."/>
            <person name="Kuo A."/>
            <person name="Mondo S."/>
            <person name="Pangilinan J."/>
            <person name="Riley R."/>
            <person name="Labutti K."/>
            <person name="Andreopoulos B."/>
            <person name="Lipzen A."/>
            <person name="Chen C."/>
            <person name="Yanf M."/>
            <person name="Daum C."/>
            <person name="Ng V."/>
            <person name="Clum A."/>
            <person name="Ohm R."/>
            <person name="Martin F."/>
            <person name="Silar P."/>
            <person name="Natvig D."/>
            <person name="Lalanne C."/>
            <person name="Gautier V."/>
            <person name="Ament-Velasquez S.L."/>
            <person name="Kruys A."/>
            <person name="Hutchinson M.I."/>
            <person name="Powell A.J."/>
            <person name="Barry K."/>
            <person name="Miller A.N."/>
            <person name="Grigoriev I.V."/>
            <person name="Debuchy R."/>
            <person name="Gladieux P."/>
            <person name="Thoren M.H."/>
            <person name="Johannesson H."/>
        </authorList>
    </citation>
    <scope>NUCLEOTIDE SEQUENCE</scope>
    <source>
        <strain evidence="11">CBS 123565</strain>
    </source>
</reference>
<dbReference type="InterPro" id="IPR000836">
    <property type="entry name" value="PRTase_dom"/>
</dbReference>
<evidence type="ECO:0000256" key="9">
    <source>
        <dbReference type="ARBA" id="ARBA00023134"/>
    </source>
</evidence>
<organism evidence="11 12">
    <name type="scientific">Trichocladium antarcticum</name>
    <dbReference type="NCBI Taxonomy" id="1450529"/>
    <lineage>
        <taxon>Eukaryota</taxon>
        <taxon>Fungi</taxon>
        <taxon>Dikarya</taxon>
        <taxon>Ascomycota</taxon>
        <taxon>Pezizomycotina</taxon>
        <taxon>Sordariomycetes</taxon>
        <taxon>Sordariomycetidae</taxon>
        <taxon>Sordariales</taxon>
        <taxon>Chaetomiaceae</taxon>
        <taxon>Trichocladium</taxon>
    </lineage>
</organism>
<protein>
    <recommendedName>
        <fullName evidence="4">uracil phosphoribosyltransferase</fullName>
        <ecNumber evidence="4">2.4.2.9</ecNumber>
    </recommendedName>
</protein>
<dbReference type="NCBIfam" id="NF001097">
    <property type="entry name" value="PRK00129.1"/>
    <property type="match status" value="1"/>
</dbReference>
<evidence type="ECO:0000256" key="3">
    <source>
        <dbReference type="ARBA" id="ARBA00009516"/>
    </source>
</evidence>
<comment type="similarity">
    <text evidence="3">Belongs to the UPRTase family.</text>
</comment>
<comment type="caution">
    <text evidence="11">The sequence shown here is derived from an EMBL/GenBank/DDBJ whole genome shotgun (WGS) entry which is preliminary data.</text>
</comment>
<dbReference type="CDD" id="cd06223">
    <property type="entry name" value="PRTases_typeI"/>
    <property type="match status" value="1"/>
</dbReference>
<dbReference type="FunFam" id="3.40.50.2020:FF:000023">
    <property type="entry name" value="Probable uracil phosphoribosyltransferase"/>
    <property type="match status" value="1"/>
</dbReference>
<evidence type="ECO:0000256" key="2">
    <source>
        <dbReference type="ARBA" id="ARBA00005180"/>
    </source>
</evidence>
<dbReference type="SUPFAM" id="SSF53271">
    <property type="entry name" value="PRTase-like"/>
    <property type="match status" value="1"/>
</dbReference>
<evidence type="ECO:0000313" key="11">
    <source>
        <dbReference type="EMBL" id="KAK4137594.1"/>
    </source>
</evidence>
<accession>A0AAN6URF1</accession>
<dbReference type="InterPro" id="IPR029057">
    <property type="entry name" value="PRTase-like"/>
</dbReference>
<name>A0AAN6URF1_9PEZI</name>
<comment type="pathway">
    <text evidence="2">Pyrimidine metabolism; UMP biosynthesis via salvage pathway; UMP from uracil: step 1/1.</text>
</comment>
<feature type="domain" description="Phosphoribosyltransferase" evidence="10">
    <location>
        <begin position="40"/>
        <end position="241"/>
    </location>
</feature>
<sequence>MSDVKLAPTQCVGPIYRAESQKPTATVSTEVQFDALTILPQTPQLIALLSIIRNKETQRGDFIFYSNRIIRLLVEEGLNHLPTVEHTVTTPVGRPYDGLVFQGKICGVSIMRAGEAMEQGLRECCRSVRIGKILIQRDEETAQPKLFYDKLPEDIADRWVLLLDPMLATGGSAIMAVEVLKSRGVPEDRILFLNVLASPEGIRNFATRFPKLRVVTAFVDQGLDASNYIIPGLGDFGDRYYTR</sequence>
<dbReference type="GO" id="GO:0005525">
    <property type="term" value="F:GTP binding"/>
    <property type="evidence" value="ECO:0007669"/>
    <property type="project" value="UniProtKB-KW"/>
</dbReference>
<dbReference type="Proteomes" id="UP001304895">
    <property type="component" value="Unassembled WGS sequence"/>
</dbReference>
<evidence type="ECO:0000256" key="5">
    <source>
        <dbReference type="ARBA" id="ARBA00022533"/>
    </source>
</evidence>
<dbReference type="GO" id="GO:0004845">
    <property type="term" value="F:uracil phosphoribosyltransferase activity"/>
    <property type="evidence" value="ECO:0007669"/>
    <property type="project" value="UniProtKB-EC"/>
</dbReference>
<keyword evidence="5" id="KW-0021">Allosteric enzyme</keyword>
<proteinExistence type="inferred from homology"/>
<comment type="cofactor">
    <cofactor evidence="1">
        <name>Mg(2+)</name>
        <dbReference type="ChEBI" id="CHEBI:18420"/>
    </cofactor>
</comment>
<keyword evidence="12" id="KW-1185">Reference proteome</keyword>
<keyword evidence="6" id="KW-0328">Glycosyltransferase</keyword>
<evidence type="ECO:0000256" key="8">
    <source>
        <dbReference type="ARBA" id="ARBA00022741"/>
    </source>
</evidence>
<keyword evidence="7" id="KW-0808">Transferase</keyword>
<keyword evidence="9" id="KW-0342">GTP-binding</keyword>
<evidence type="ECO:0000256" key="4">
    <source>
        <dbReference type="ARBA" id="ARBA00011894"/>
    </source>
</evidence>
<evidence type="ECO:0000256" key="6">
    <source>
        <dbReference type="ARBA" id="ARBA00022676"/>
    </source>
</evidence>
<evidence type="ECO:0000313" key="12">
    <source>
        <dbReference type="Proteomes" id="UP001304895"/>
    </source>
</evidence>
<evidence type="ECO:0000256" key="7">
    <source>
        <dbReference type="ARBA" id="ARBA00022679"/>
    </source>
</evidence>
<evidence type="ECO:0000259" key="10">
    <source>
        <dbReference type="Pfam" id="PF14681"/>
    </source>
</evidence>
<dbReference type="EMBL" id="MU853402">
    <property type="protein sequence ID" value="KAK4137594.1"/>
    <property type="molecule type" value="Genomic_DNA"/>
</dbReference>
<dbReference type="GO" id="GO:0008655">
    <property type="term" value="P:pyrimidine-containing compound salvage"/>
    <property type="evidence" value="ECO:0007669"/>
    <property type="project" value="UniProtKB-ARBA"/>
</dbReference>